<keyword evidence="8" id="KW-0963">Cytoplasm</keyword>
<dbReference type="GO" id="GO:0004630">
    <property type="term" value="F:phospholipase D activity"/>
    <property type="evidence" value="ECO:0007669"/>
    <property type="project" value="UniProtKB-EC"/>
</dbReference>
<dbReference type="InterPro" id="IPR016050">
    <property type="entry name" value="Proteasome_bsu_CS"/>
</dbReference>
<dbReference type="PANTHER" id="PTHR18896">
    <property type="entry name" value="PHOSPHOLIPASE D"/>
    <property type="match status" value="1"/>
</dbReference>
<keyword evidence="10" id="KW-0645">Protease</keyword>
<dbReference type="GO" id="GO:0004298">
    <property type="term" value="F:threonine-type endopeptidase activity"/>
    <property type="evidence" value="ECO:0007669"/>
    <property type="project" value="UniProtKB-KW"/>
</dbReference>
<dbReference type="Pfam" id="PF00787">
    <property type="entry name" value="PX"/>
    <property type="match status" value="1"/>
</dbReference>
<dbReference type="InterPro" id="IPR023333">
    <property type="entry name" value="Proteasome_suB-type"/>
</dbReference>
<evidence type="ECO:0000256" key="7">
    <source>
        <dbReference type="ARBA" id="ARBA00022475"/>
    </source>
</evidence>
<comment type="catalytic activity">
    <reaction evidence="22">
        <text>1,2-dihexadecanoyl-sn-glycero-3-phosphocholine + H2O = 1,2-dihexadecanoyl-sn-glycero-3-phosphate + choline + H(+)</text>
        <dbReference type="Rhea" id="RHEA:44872"/>
        <dbReference type="ChEBI" id="CHEBI:15354"/>
        <dbReference type="ChEBI" id="CHEBI:15377"/>
        <dbReference type="ChEBI" id="CHEBI:15378"/>
        <dbReference type="ChEBI" id="CHEBI:72859"/>
        <dbReference type="ChEBI" id="CHEBI:72999"/>
    </reaction>
    <physiologicalReaction direction="left-to-right" evidence="22">
        <dbReference type="Rhea" id="RHEA:44873"/>
    </physiologicalReaction>
</comment>
<dbReference type="InterPro" id="IPR025202">
    <property type="entry name" value="PLD-like_dom"/>
</dbReference>
<evidence type="ECO:0000256" key="29">
    <source>
        <dbReference type="SAM" id="MobiDB-lite"/>
    </source>
</evidence>
<evidence type="ECO:0000256" key="28">
    <source>
        <dbReference type="PIRSR" id="PIRSR600243-1"/>
    </source>
</evidence>
<dbReference type="Gene3D" id="3.30.1520.10">
    <property type="entry name" value="Phox-like domain"/>
    <property type="match status" value="1"/>
</dbReference>
<dbReference type="InterPro" id="IPR001683">
    <property type="entry name" value="PX_dom"/>
</dbReference>
<evidence type="ECO:0000256" key="17">
    <source>
        <dbReference type="ARBA" id="ARBA00023136"/>
    </source>
</evidence>
<dbReference type="InterPro" id="IPR036497">
    <property type="entry name" value="GLTP_sf"/>
</dbReference>
<dbReference type="FunFam" id="2.30.29.30:FF:000114">
    <property type="entry name" value="Phospholipase"/>
    <property type="match status" value="1"/>
</dbReference>
<dbReference type="SUPFAM" id="SSF110004">
    <property type="entry name" value="Glycolipid transfer protein, GLTP"/>
    <property type="match status" value="1"/>
</dbReference>
<dbReference type="Gene3D" id="3.30.870.10">
    <property type="entry name" value="Endonuclease Chain A"/>
    <property type="match status" value="2"/>
</dbReference>
<evidence type="ECO:0000259" key="31">
    <source>
        <dbReference type="PROSITE" id="PS50195"/>
    </source>
</evidence>
<dbReference type="InterPro" id="IPR011993">
    <property type="entry name" value="PH-like_dom_sf"/>
</dbReference>
<dbReference type="FunFam" id="3.30.870.10:FF:000022">
    <property type="entry name" value="Phospholipase"/>
    <property type="match status" value="1"/>
</dbReference>
<dbReference type="EMBL" id="JAEMGP010000011">
    <property type="protein sequence ID" value="KAG5203553.1"/>
    <property type="molecule type" value="Genomic_DNA"/>
</dbReference>
<dbReference type="SMART" id="SM00312">
    <property type="entry name" value="PX"/>
    <property type="match status" value="1"/>
</dbReference>
<evidence type="ECO:0000256" key="12">
    <source>
        <dbReference type="ARBA" id="ARBA00022737"/>
    </source>
</evidence>
<evidence type="ECO:0000256" key="1">
    <source>
        <dbReference type="ARBA" id="ARBA00001198"/>
    </source>
</evidence>
<evidence type="ECO:0000256" key="8">
    <source>
        <dbReference type="ARBA" id="ARBA00022490"/>
    </source>
</evidence>
<dbReference type="SUPFAM" id="SSF56235">
    <property type="entry name" value="N-terminal nucleophile aminohydrolases (Ntn hydrolases)"/>
    <property type="match status" value="1"/>
</dbReference>
<accession>A0A836A7J2</accession>
<dbReference type="Gene3D" id="1.10.3520.10">
    <property type="entry name" value="Glycolipid transfer protein"/>
    <property type="match status" value="1"/>
</dbReference>
<dbReference type="InterPro" id="IPR015679">
    <property type="entry name" value="PLipase_D_fam"/>
</dbReference>
<feature type="region of interest" description="Disordered" evidence="29">
    <location>
        <begin position="459"/>
        <end position="487"/>
    </location>
</feature>
<dbReference type="PROSITE" id="PS50035">
    <property type="entry name" value="PLD"/>
    <property type="match status" value="2"/>
</dbReference>
<dbReference type="GO" id="GO:0005839">
    <property type="term" value="C:proteasome core complex"/>
    <property type="evidence" value="ECO:0007669"/>
    <property type="project" value="InterPro"/>
</dbReference>
<evidence type="ECO:0000256" key="22">
    <source>
        <dbReference type="ARBA" id="ARBA00051475"/>
    </source>
</evidence>
<evidence type="ECO:0000256" key="18">
    <source>
        <dbReference type="ARBA" id="ARBA00023145"/>
    </source>
</evidence>
<dbReference type="PRINTS" id="PR00141">
    <property type="entry name" value="PROTEASOME"/>
</dbReference>
<keyword evidence="7" id="KW-1003">Cell membrane</keyword>
<feature type="region of interest" description="Disordered" evidence="29">
    <location>
        <begin position="802"/>
        <end position="821"/>
    </location>
</feature>
<evidence type="ECO:0000256" key="15">
    <source>
        <dbReference type="ARBA" id="ARBA00022963"/>
    </source>
</evidence>
<dbReference type="PROSITE" id="PS51476">
    <property type="entry name" value="PROTEASOME_BETA_2"/>
    <property type="match status" value="1"/>
</dbReference>
<dbReference type="FunFam" id="3.60.20.10:FF:000010">
    <property type="entry name" value="Proteasome subunit beta type-1"/>
    <property type="match status" value="1"/>
</dbReference>
<dbReference type="SUPFAM" id="SSF64268">
    <property type="entry name" value="PX domain"/>
    <property type="match status" value="1"/>
</dbReference>
<dbReference type="InterPro" id="IPR001353">
    <property type="entry name" value="Proteasome_sua/b"/>
</dbReference>
<keyword evidence="20" id="KW-0449">Lipoprotein</keyword>
<dbReference type="InterPro" id="IPR001736">
    <property type="entry name" value="PLipase_D/transphosphatidylase"/>
</dbReference>
<dbReference type="EC" id="3.4.25.1" evidence="6"/>
<keyword evidence="19" id="KW-0539">Nucleus</keyword>
<dbReference type="SUPFAM" id="SSF56024">
    <property type="entry name" value="Phospholipase D/nuclease"/>
    <property type="match status" value="2"/>
</dbReference>
<dbReference type="Proteomes" id="UP000664991">
    <property type="component" value="Unassembled WGS sequence"/>
</dbReference>
<comment type="function">
    <text evidence="23">Function as phospholipase selective for phosphatidylcholine. May have a role in signal-induced cytoskeletal regulation and/or endocytosis.</text>
</comment>
<feature type="active site" description="Nucleophile" evidence="28">
    <location>
        <position position="90"/>
    </location>
</feature>
<evidence type="ECO:0000256" key="3">
    <source>
        <dbReference type="ARBA" id="ARBA00004193"/>
    </source>
</evidence>
<evidence type="ECO:0000256" key="4">
    <source>
        <dbReference type="ARBA" id="ARBA00008664"/>
    </source>
</evidence>
<feature type="region of interest" description="Disordered" evidence="29">
    <location>
        <begin position="289"/>
        <end position="318"/>
    </location>
</feature>
<evidence type="ECO:0000256" key="10">
    <source>
        <dbReference type="ARBA" id="ARBA00022670"/>
    </source>
</evidence>
<proteinExistence type="inferred from homology"/>
<dbReference type="SUPFAM" id="SSF50729">
    <property type="entry name" value="PH domain-like"/>
    <property type="match status" value="1"/>
</dbReference>
<dbReference type="EC" id="3.1.4.4" evidence="5"/>
<evidence type="ECO:0000256" key="9">
    <source>
        <dbReference type="ARBA" id="ARBA00022553"/>
    </source>
</evidence>
<keyword evidence="12" id="KW-0677">Repeat</keyword>
<feature type="domain" description="PX" evidence="31">
    <location>
        <begin position="390"/>
        <end position="520"/>
    </location>
</feature>
<dbReference type="Gene3D" id="2.30.29.30">
    <property type="entry name" value="Pleckstrin-homology domain (PH domain)/Phosphotyrosine-binding domain (PTB)"/>
    <property type="match status" value="1"/>
</dbReference>
<evidence type="ECO:0000313" key="32">
    <source>
        <dbReference type="EMBL" id="KAG5203553.1"/>
    </source>
</evidence>
<evidence type="ECO:0000256" key="23">
    <source>
        <dbReference type="ARBA" id="ARBA00057125"/>
    </source>
</evidence>
<evidence type="ECO:0000256" key="24">
    <source>
        <dbReference type="ARBA" id="ARBA00064750"/>
    </source>
</evidence>
<dbReference type="Gene3D" id="3.60.20.10">
    <property type="entry name" value="Glutamine Phosphoribosylpyrophosphate, subunit 1, domain 1"/>
    <property type="match status" value="1"/>
</dbReference>
<name>A0A836A7J2_SHEEP</name>
<evidence type="ECO:0000256" key="11">
    <source>
        <dbReference type="ARBA" id="ARBA00022698"/>
    </source>
</evidence>
<dbReference type="FunFam" id="3.30.1520.10:FF:000027">
    <property type="entry name" value="Phospholipase"/>
    <property type="match status" value="1"/>
</dbReference>
<comment type="catalytic activity">
    <reaction evidence="21">
        <text>a 1,2-diacyl-sn-glycero-3-phosphocholine + H2O = a 1,2-diacyl-sn-glycero-3-phosphate + choline + H(+)</text>
        <dbReference type="Rhea" id="RHEA:14445"/>
        <dbReference type="ChEBI" id="CHEBI:15354"/>
        <dbReference type="ChEBI" id="CHEBI:15377"/>
        <dbReference type="ChEBI" id="CHEBI:15378"/>
        <dbReference type="ChEBI" id="CHEBI:57643"/>
        <dbReference type="ChEBI" id="CHEBI:58608"/>
        <dbReference type="EC" id="3.1.4.4"/>
    </reaction>
    <physiologicalReaction direction="left-to-right" evidence="21">
        <dbReference type="Rhea" id="RHEA:14446"/>
    </physiologicalReaction>
</comment>
<dbReference type="CDD" id="cd01254">
    <property type="entry name" value="PH_PLD"/>
    <property type="match status" value="1"/>
</dbReference>
<comment type="subcellular location">
    <subcellularLocation>
        <location evidence="3">Cell membrane</location>
        <topology evidence="3">Lipid-anchor</topology>
    </subcellularLocation>
    <subcellularLocation>
        <location evidence="2">Nucleus</location>
    </subcellularLocation>
</comment>
<comment type="caution">
    <text evidence="32">The sequence shown here is derived from an EMBL/GenBank/DDBJ whole genome shotgun (WGS) entry which is preliminary data.</text>
</comment>
<dbReference type="FunFam" id="3.30.870.10:FF:000005">
    <property type="entry name" value="Phospholipase"/>
    <property type="match status" value="1"/>
</dbReference>
<dbReference type="InterPro" id="IPR029055">
    <property type="entry name" value="Ntn_hydrolases_N"/>
</dbReference>
<gene>
    <name evidence="32" type="ORF">JEQ12_003136</name>
</gene>
<dbReference type="CDD" id="cd03762">
    <property type="entry name" value="proteasome_beta_type_6"/>
    <property type="match status" value="1"/>
</dbReference>
<comment type="catalytic activity">
    <reaction evidence="1">
        <text>Cleavage of peptide bonds with very broad specificity.</text>
        <dbReference type="EC" id="3.4.25.1"/>
    </reaction>
</comment>
<evidence type="ECO:0000256" key="6">
    <source>
        <dbReference type="ARBA" id="ARBA00012039"/>
    </source>
</evidence>
<evidence type="ECO:0000256" key="27">
    <source>
        <dbReference type="ARBA" id="ARBA00079279"/>
    </source>
</evidence>
<dbReference type="PROSITE" id="PS50195">
    <property type="entry name" value="PX"/>
    <property type="match status" value="1"/>
</dbReference>
<evidence type="ECO:0000313" key="33">
    <source>
        <dbReference type="Proteomes" id="UP000664991"/>
    </source>
</evidence>
<organism evidence="32 33">
    <name type="scientific">Ovis aries</name>
    <name type="common">Sheep</name>
    <dbReference type="NCBI Taxonomy" id="9940"/>
    <lineage>
        <taxon>Eukaryota</taxon>
        <taxon>Metazoa</taxon>
        <taxon>Chordata</taxon>
        <taxon>Craniata</taxon>
        <taxon>Vertebrata</taxon>
        <taxon>Euteleostomi</taxon>
        <taxon>Mammalia</taxon>
        <taxon>Eutheria</taxon>
        <taxon>Laurasiatheria</taxon>
        <taxon>Artiodactyla</taxon>
        <taxon>Ruminantia</taxon>
        <taxon>Pecora</taxon>
        <taxon>Bovidae</taxon>
        <taxon>Caprinae</taxon>
        <taxon>Ovis</taxon>
    </lineage>
</organism>
<dbReference type="Pfam" id="PF00614">
    <property type="entry name" value="PLDc"/>
    <property type="match status" value="1"/>
</dbReference>
<dbReference type="Pfam" id="PF13091">
    <property type="entry name" value="PLDc_2"/>
    <property type="match status" value="1"/>
</dbReference>
<dbReference type="PROSITE" id="PS00854">
    <property type="entry name" value="PROTEASOME_BETA_1"/>
    <property type="match status" value="1"/>
</dbReference>
<dbReference type="InterPro" id="IPR000243">
    <property type="entry name" value="Pept_T1A_subB"/>
</dbReference>
<keyword evidence="9" id="KW-0597">Phosphoprotein</keyword>
<dbReference type="GO" id="GO:0051603">
    <property type="term" value="P:proteolysis involved in protein catabolic process"/>
    <property type="evidence" value="ECO:0007669"/>
    <property type="project" value="InterPro"/>
</dbReference>
<dbReference type="PANTHER" id="PTHR18896:SF121">
    <property type="entry name" value="PHOSPHOLIPASE D2"/>
    <property type="match status" value="1"/>
</dbReference>
<evidence type="ECO:0000256" key="21">
    <source>
        <dbReference type="ARBA" id="ARBA00043694"/>
    </source>
</evidence>
<dbReference type="FunFam" id="3.30.870.10:FF:000048">
    <property type="entry name" value="Phospholipase"/>
    <property type="match status" value="1"/>
</dbReference>
<dbReference type="Pfam" id="PF00227">
    <property type="entry name" value="Proteasome"/>
    <property type="match status" value="1"/>
</dbReference>
<dbReference type="GO" id="GO:0005634">
    <property type="term" value="C:nucleus"/>
    <property type="evidence" value="ECO:0007669"/>
    <property type="project" value="UniProtKB-SubCell"/>
</dbReference>
<keyword evidence="13" id="KW-0378">Hydrolase</keyword>
<dbReference type="GO" id="GO:0009395">
    <property type="term" value="P:phospholipid catabolic process"/>
    <property type="evidence" value="ECO:0007669"/>
    <property type="project" value="TreeGrafter"/>
</dbReference>
<dbReference type="InterPro" id="IPR036871">
    <property type="entry name" value="PX_dom_sf"/>
</dbReference>
<keyword evidence="16" id="KW-0443">Lipid metabolism</keyword>
<sequence length="1258" mass="140590">MMRSFRASLNTEGDVELSQYLAGWRELVRFLTPLGSIFAFATSEASAKVTALEALVHGPQAAHYTSLGTMVAWERPEIAPPPSAKASGSTTIMAVQFDGGVVLGADSRTTTGSYIANRVTDKLTPIHDRIFCCRSGSAADTQAVADAVTYQLGFHSIELNEPPLVHTAASLFKEMCYRYREDLMAGIIIAGWDPQEGGQVYSVPMGGMMVRQPFAIGGSGSSYIYGYVDATYREGMTKEECLQFTANALALAMERDGSSGGVIRLAAIAEPGVERQWQSGLQPGCRLDLEGQLDPGLKGTLEGEDGHSGSEGGKEAREDGWGLEGMAATPRSLFPSGDDLDSSQLQMEPDEVDTLKEGEDPADRMHPFLAIYHLQPLKTHPLLFAPGVPVIAQVVGTERYTSGSKVGTCTLYSVRLTHGDFTWTTKKKFRHFQELHRDLLRHKVFMSLLPLARFAVASSPAPEGDSREIPSLPRAGPEGSSRRTSSKQKYLENYLNRLLTMSFYRNYHAMTEFLEVSQLSFIPDLGCKGLEGVIRKRSGGHRVPGLTCCGRDQVCYRWSKRWLVVKDSFLLYMCLETGAISFVQLFDPGFEVQVGKRSTEARYGVRVDTSHRSLILKCSSYRQARWWAQEITELAQGPGRDFIQLHRHDSYAPPRPGTLARWFVNGAGYFAAVADAILRAQEEIFITDWWLSPEIYLKRPAHSDDWRLDVMLKKKAEEGVRVSVLLFKEVELALAINSGYSKRVLMLLHPNIKVMRHPDQVTLWAHHEKLLVVDQVVAFLGGLDLAYGRWDDLHYRLTDLGDSSESAAPQPPTSRSDLPATPDLTHNQLFWLGKDYSNLITKDWVQLDRPFDDFIDRETMPRMPWRDIGVAVHGSPARDLARHFIQRWNFTKTTKAKYKIPMYPYLLPKSTSTANQLPFTLSGGQCATVQVLRSVDRWSAGTLENSILNAYLHTIRESRHFLYIENQFFISCSDGRTVLNKVGDEIVDRILKAHKQGQCFRVYVLLPLLPGFEGDISTGGGNSIQAILHFTYRTLCRGEYSILHRLKAAMGTEWQNYISICGLRTHGELGGHPVSELIYIHSKMLIADDRTVIIGSANINDRSLLGKRDSELAVLIEDTEMETSLMNGVEYQAGRFALSLRKHCFSVILGAAARPHLDLRDPVCDAFFQLWQQTAESNANIYEQIFRCLPSNATRSLRALREYVVVEPLATVSPPLARSELTQVQGHLVHFPLKFLEDEYLLPSLGSKEGVMPLEVWT</sequence>
<keyword evidence="17" id="KW-0472">Membrane</keyword>
<feature type="compositionally biased region" description="Basic and acidic residues" evidence="29">
    <location>
        <begin position="304"/>
        <end position="318"/>
    </location>
</feature>
<evidence type="ECO:0000256" key="19">
    <source>
        <dbReference type="ARBA" id="ARBA00023242"/>
    </source>
</evidence>
<feature type="domain" description="PLD phosphodiesterase" evidence="30">
    <location>
        <begin position="762"/>
        <end position="789"/>
    </location>
</feature>
<dbReference type="GO" id="GO:0005737">
    <property type="term" value="C:cytoplasm"/>
    <property type="evidence" value="ECO:0007669"/>
    <property type="project" value="InterPro"/>
</dbReference>
<evidence type="ECO:0000256" key="16">
    <source>
        <dbReference type="ARBA" id="ARBA00023098"/>
    </source>
</evidence>
<keyword evidence="15" id="KW-0442">Lipid degradation</keyword>
<dbReference type="AlphaFoldDB" id="A0A836A7J2"/>
<evidence type="ECO:0000256" key="20">
    <source>
        <dbReference type="ARBA" id="ARBA00023288"/>
    </source>
</evidence>
<keyword evidence="18" id="KW-0865">Zymogen</keyword>
<reference evidence="32 33" key="1">
    <citation type="submission" date="2020-12" db="EMBL/GenBank/DDBJ databases">
        <title>De novo assembly of Tibetan sheep genome.</title>
        <authorList>
            <person name="Li X."/>
        </authorList>
    </citation>
    <scope>NUCLEOTIDE SEQUENCE [LARGE SCALE GENOMIC DNA]</scope>
    <source>
        <tissue evidence="32">Heart</tissue>
    </source>
</reference>
<evidence type="ECO:0000256" key="26">
    <source>
        <dbReference type="ARBA" id="ARBA00077298"/>
    </source>
</evidence>
<dbReference type="SMART" id="SM00155">
    <property type="entry name" value="PLDc"/>
    <property type="match status" value="2"/>
</dbReference>
<evidence type="ECO:0000256" key="14">
    <source>
        <dbReference type="ARBA" id="ARBA00022942"/>
    </source>
</evidence>
<dbReference type="GO" id="GO:0005886">
    <property type="term" value="C:plasma membrane"/>
    <property type="evidence" value="ECO:0007669"/>
    <property type="project" value="UniProtKB-SubCell"/>
</dbReference>
<evidence type="ECO:0000256" key="13">
    <source>
        <dbReference type="ARBA" id="ARBA00022801"/>
    </source>
</evidence>
<comment type="similarity">
    <text evidence="4">Belongs to the phospholipase D family.</text>
</comment>
<keyword evidence="14" id="KW-0647">Proteasome</keyword>
<protein>
    <recommendedName>
        <fullName evidence="25">Phospholipase D2</fullName>
        <ecNumber evidence="5">3.1.4.4</ecNumber>
        <ecNumber evidence="6">3.4.25.1</ecNumber>
    </recommendedName>
    <alternativeName>
        <fullName evidence="26">Choline phosphatase 2</fullName>
    </alternativeName>
    <alternativeName>
        <fullName evidence="27">Phosphatidylcholine-hydrolyzing phospholipase D2</fullName>
    </alternativeName>
</protein>
<evidence type="ECO:0000256" key="5">
    <source>
        <dbReference type="ARBA" id="ARBA00012027"/>
    </source>
</evidence>
<dbReference type="GO" id="GO:0060627">
    <property type="term" value="P:regulation of vesicle-mediated transport"/>
    <property type="evidence" value="ECO:0007669"/>
    <property type="project" value="TreeGrafter"/>
</dbReference>
<dbReference type="GO" id="GO:0120013">
    <property type="term" value="F:lipid transfer activity"/>
    <property type="evidence" value="ECO:0007669"/>
    <property type="project" value="InterPro"/>
</dbReference>
<comment type="subunit">
    <text evidence="24">Interacts with PIP5K1B. Interacts with EGFR.</text>
</comment>
<evidence type="ECO:0000256" key="25">
    <source>
        <dbReference type="ARBA" id="ARBA00074656"/>
    </source>
</evidence>
<dbReference type="GO" id="GO:0035091">
    <property type="term" value="F:phosphatidylinositol binding"/>
    <property type="evidence" value="ECO:0007669"/>
    <property type="project" value="InterPro"/>
</dbReference>
<keyword evidence="11" id="KW-0888">Threonine protease</keyword>
<evidence type="ECO:0000259" key="30">
    <source>
        <dbReference type="PROSITE" id="PS50035"/>
    </source>
</evidence>
<evidence type="ECO:0000256" key="2">
    <source>
        <dbReference type="ARBA" id="ARBA00004123"/>
    </source>
</evidence>
<feature type="domain" description="PLD phosphodiesterase" evidence="30">
    <location>
        <begin position="1076"/>
        <end position="1103"/>
    </location>
</feature>